<proteinExistence type="predicted"/>
<sequence length="259" mass="30374">MSDELQIDLFGFTPEIPEPLPINNRTSKDGSVHFIYEERLKKSIRCRKKKFEEIYELKLPGYMQSDEFFPVREMAAQWTHLAFKRKTAETKAKCSELLSRIWAATNQILSDLNLPGIRSVRLPPIRPIGKHHNLEKVFQAVNETYFHGELNARITWSGRAGGLSFHTIRKDPFTGEEVNLISISRGYDFENCPLYAVAGVVYHECLHIVIPPEVKNGRRIVHGKNFRTCERRYIYYEEWMKWHKEVLPKNVRKLLNDEK</sequence>
<name>A0ABX5LSE4_9BACT</name>
<comment type="caution">
    <text evidence="1">The sequence shown here is derived from an EMBL/GenBank/DDBJ whole genome shotgun (WGS) entry which is preliminary data.</text>
</comment>
<dbReference type="EMBL" id="QGHD01000006">
    <property type="protein sequence ID" value="PWL03375.1"/>
    <property type="molecule type" value="Genomic_DNA"/>
</dbReference>
<accession>A0ABX5LSE4</accession>
<dbReference type="Proteomes" id="UP000245523">
    <property type="component" value="Unassembled WGS sequence"/>
</dbReference>
<protein>
    <recommendedName>
        <fullName evidence="3">SprT-like family protein</fullName>
    </recommendedName>
</protein>
<gene>
    <name evidence="1" type="ORF">B0H50_10632</name>
</gene>
<keyword evidence="2" id="KW-1185">Reference proteome</keyword>
<reference evidence="1 2" key="1">
    <citation type="submission" date="2018-05" db="EMBL/GenBank/DDBJ databases">
        <title>Animal gut microbial communities from fecal samples from Wisconsin, USA.</title>
        <authorList>
            <person name="Neumann A."/>
        </authorList>
    </citation>
    <scope>NUCLEOTIDE SEQUENCE [LARGE SCALE GENOMIC DNA]</scope>
    <source>
        <strain evidence="1 2">UWS4</strain>
    </source>
</reference>
<dbReference type="RefSeq" id="WP_106197266.1">
    <property type="nucleotide sequence ID" value="NZ_JAXEIU010000029.1"/>
</dbReference>
<organism evidence="1 2">
    <name type="scientific">Hallerella porci</name>
    <dbReference type="NCBI Taxonomy" id="1945871"/>
    <lineage>
        <taxon>Bacteria</taxon>
        <taxon>Pseudomonadati</taxon>
        <taxon>Fibrobacterota</taxon>
        <taxon>Fibrobacteria</taxon>
        <taxon>Fibrobacterales</taxon>
        <taxon>Fibrobacteraceae</taxon>
        <taxon>Hallerella</taxon>
    </lineage>
</organism>
<evidence type="ECO:0000313" key="2">
    <source>
        <dbReference type="Proteomes" id="UP000245523"/>
    </source>
</evidence>
<evidence type="ECO:0008006" key="3">
    <source>
        <dbReference type="Google" id="ProtNLM"/>
    </source>
</evidence>
<evidence type="ECO:0000313" key="1">
    <source>
        <dbReference type="EMBL" id="PWL03375.1"/>
    </source>
</evidence>